<gene>
    <name evidence="3" type="ORF">AWH56_011325</name>
    <name evidence="2" type="ORF">AWH56_04775</name>
</gene>
<evidence type="ECO:0000313" key="2">
    <source>
        <dbReference type="EMBL" id="OIJ22740.1"/>
    </source>
</evidence>
<dbReference type="OrthoDB" id="9871169at2"/>
<feature type="transmembrane region" description="Helical" evidence="1">
    <location>
        <begin position="76"/>
        <end position="96"/>
    </location>
</feature>
<sequence>MKNIFKPLIIISSSVIQIILFAIFFFIITSTIEWFTWYEPLTMGAGFAMVFITPFQIVITPILWMFYESSIVYKRIAITSTIHLCLILFNLIFTLINGNFVTFISIGTVLLQPLISLIFIVSLIVFLRKPKQ</sequence>
<keyword evidence="1" id="KW-0812">Transmembrane</keyword>
<evidence type="ECO:0000313" key="4">
    <source>
        <dbReference type="Proteomes" id="UP000180175"/>
    </source>
</evidence>
<evidence type="ECO:0000313" key="3">
    <source>
        <dbReference type="EMBL" id="QOY38069.1"/>
    </source>
</evidence>
<proteinExistence type="predicted"/>
<dbReference type="KEGG" id="aia:AWH56_011325"/>
<feature type="transmembrane region" description="Helical" evidence="1">
    <location>
        <begin position="41"/>
        <end position="64"/>
    </location>
</feature>
<keyword evidence="1" id="KW-0472">Membrane</keyword>
<accession>A0A1S2MDQ5</accession>
<reference evidence="2 4" key="1">
    <citation type="submission" date="2016-10" db="EMBL/GenBank/DDBJ databases">
        <title>Draft genome sequences of four alkaliphilic bacteria belonging to the Anaerobacillus genus.</title>
        <authorList>
            <person name="Bassil N.M."/>
            <person name="Lloyd J.R."/>
        </authorList>
    </citation>
    <scope>NUCLEOTIDE SEQUENCE [LARGE SCALE GENOMIC DNA]</scope>
    <source>
        <strain evidence="2 4">NB2006</strain>
    </source>
</reference>
<protein>
    <submittedName>
        <fullName evidence="2">Uncharacterized protein</fullName>
    </submittedName>
</protein>
<dbReference type="Proteomes" id="UP000180175">
    <property type="component" value="Chromosome"/>
</dbReference>
<feature type="transmembrane region" description="Helical" evidence="1">
    <location>
        <begin position="102"/>
        <end position="127"/>
    </location>
</feature>
<reference evidence="3" key="4">
    <citation type="submission" date="2020-10" db="EMBL/GenBank/DDBJ databases">
        <authorList>
            <person name="Bassil N.M."/>
            <person name="Lloyd J.R."/>
        </authorList>
    </citation>
    <scope>NUCLEOTIDE SEQUENCE</scope>
    <source>
        <strain evidence="3">NB2006</strain>
    </source>
</reference>
<name>A0A1S2MDQ5_9BACI</name>
<evidence type="ECO:0000256" key="1">
    <source>
        <dbReference type="SAM" id="Phobius"/>
    </source>
</evidence>
<reference evidence="3 4" key="3">
    <citation type="journal article" date="2019" name="Int. J. Syst. Evol. Microbiol.">
        <title>Anaerobacillus isosaccharinicus sp. nov., an alkaliphilic bacterium which degrades isosaccharinic acid.</title>
        <authorList>
            <person name="Bassil N.M."/>
            <person name="Lloyd J.R."/>
        </authorList>
    </citation>
    <scope>NUCLEOTIDE SEQUENCE [LARGE SCALE GENOMIC DNA]</scope>
    <source>
        <strain evidence="3 4">NB2006</strain>
    </source>
</reference>
<dbReference type="EMBL" id="CP063356">
    <property type="protein sequence ID" value="QOY38069.1"/>
    <property type="molecule type" value="Genomic_DNA"/>
</dbReference>
<dbReference type="RefSeq" id="WP_071316037.1">
    <property type="nucleotide sequence ID" value="NZ_CP063356.2"/>
</dbReference>
<dbReference type="AlphaFoldDB" id="A0A1S2MDQ5"/>
<feature type="transmembrane region" description="Helical" evidence="1">
    <location>
        <begin position="7"/>
        <end position="29"/>
    </location>
</feature>
<reference evidence="3 4" key="2">
    <citation type="journal article" date="2017" name="Genome Announc.">
        <title>Draft Genome Sequences of Four Alkaliphilic Bacteria Belonging to the Anaerobacillus Genus.</title>
        <authorList>
            <person name="Bassil N.M."/>
            <person name="Lloyd J.R."/>
        </authorList>
    </citation>
    <scope>NUCLEOTIDE SEQUENCE [LARGE SCALE GENOMIC DNA]</scope>
    <source>
        <strain evidence="3 4">NB2006</strain>
    </source>
</reference>
<dbReference type="EMBL" id="LQXD01000031">
    <property type="protein sequence ID" value="OIJ22740.1"/>
    <property type="molecule type" value="Genomic_DNA"/>
</dbReference>
<organism evidence="2 4">
    <name type="scientific">Anaerobacillus isosaccharinicus</name>
    <dbReference type="NCBI Taxonomy" id="1532552"/>
    <lineage>
        <taxon>Bacteria</taxon>
        <taxon>Bacillati</taxon>
        <taxon>Bacillota</taxon>
        <taxon>Bacilli</taxon>
        <taxon>Bacillales</taxon>
        <taxon>Bacillaceae</taxon>
        <taxon>Anaerobacillus</taxon>
    </lineage>
</organism>
<keyword evidence="1" id="KW-1133">Transmembrane helix</keyword>
<keyword evidence="4" id="KW-1185">Reference proteome</keyword>